<gene>
    <name evidence="2" type="ORF">DKX38_009711</name>
</gene>
<dbReference type="PANTHER" id="PTHR34222:SF99">
    <property type="entry name" value="PROTEIN, PUTATIVE-RELATED"/>
    <property type="match status" value="1"/>
</dbReference>
<keyword evidence="3" id="KW-1185">Reference proteome</keyword>
<feature type="region of interest" description="Disordered" evidence="1">
    <location>
        <begin position="147"/>
        <end position="252"/>
    </location>
</feature>
<name>A0A5N5MB71_9ROSI</name>
<evidence type="ECO:0000313" key="3">
    <source>
        <dbReference type="Proteomes" id="UP000326939"/>
    </source>
</evidence>
<feature type="compositionally biased region" description="Low complexity" evidence="1">
    <location>
        <begin position="217"/>
        <end position="227"/>
    </location>
</feature>
<sequence>MMNPLPDTRRVHGLVLQHERQLNVMSHREPVTHAMQTHRPNTQKGGPSSGNLNPRRGPKCSHCDGSHSIDRCYFLIGFPEGHKWHGKRVFPINKHPPTAHNVDAFSSQGSLPAESKGTVNDSPTFTTEEYHQILALLRSGNGKSIPLANATDHATDSPVLPILQPDPSPHMTGPLPNTQTSPHGSPLHILPPSPSTANPIPDPPLPSPTSPEPIQHSSPSTTSPTTPIHVPPALPDHTQPNPPLPTRHSSRLTRPPARLKDYVAHHSALLSPNITSSSVSGTRHPIHRGSALRYRFGEVINLNTSTEKMRKLLPATTKTPVLSIYIFVRQDHHQLLCTRGSPSVLSTSSCSNIIFSGDRPVEVVSSLF</sequence>
<comment type="caution">
    <text evidence="2">The sequence shown here is derived from an EMBL/GenBank/DDBJ whole genome shotgun (WGS) entry which is preliminary data.</text>
</comment>
<dbReference type="AlphaFoldDB" id="A0A5N5MB71"/>
<organism evidence="2 3">
    <name type="scientific">Salix brachista</name>
    <dbReference type="NCBI Taxonomy" id="2182728"/>
    <lineage>
        <taxon>Eukaryota</taxon>
        <taxon>Viridiplantae</taxon>
        <taxon>Streptophyta</taxon>
        <taxon>Embryophyta</taxon>
        <taxon>Tracheophyta</taxon>
        <taxon>Spermatophyta</taxon>
        <taxon>Magnoliopsida</taxon>
        <taxon>eudicotyledons</taxon>
        <taxon>Gunneridae</taxon>
        <taxon>Pentapetalae</taxon>
        <taxon>rosids</taxon>
        <taxon>fabids</taxon>
        <taxon>Malpighiales</taxon>
        <taxon>Salicaceae</taxon>
        <taxon>Saliceae</taxon>
        <taxon>Salix</taxon>
    </lineage>
</organism>
<reference evidence="3" key="1">
    <citation type="journal article" date="2019" name="Gigascience">
        <title>De novo genome assembly of the endangered Acer yangbiense, a plant species with extremely small populations endemic to Yunnan Province, China.</title>
        <authorList>
            <person name="Yang J."/>
            <person name="Wariss H.M."/>
            <person name="Tao L."/>
            <person name="Zhang R."/>
            <person name="Yun Q."/>
            <person name="Hollingsworth P."/>
            <person name="Dao Z."/>
            <person name="Luo G."/>
            <person name="Guo H."/>
            <person name="Ma Y."/>
            <person name="Sun W."/>
        </authorList>
    </citation>
    <scope>NUCLEOTIDE SEQUENCE [LARGE SCALE GENOMIC DNA]</scope>
    <source>
        <strain evidence="3">cv. br00</strain>
    </source>
</reference>
<dbReference type="Proteomes" id="UP000326939">
    <property type="component" value="Chromosome 6"/>
</dbReference>
<proteinExistence type="predicted"/>
<dbReference type="PANTHER" id="PTHR34222">
    <property type="entry name" value="GAG_PRE-INTEGRS DOMAIN-CONTAINING PROTEIN"/>
    <property type="match status" value="1"/>
</dbReference>
<feature type="region of interest" description="Disordered" evidence="1">
    <location>
        <begin position="36"/>
        <end position="61"/>
    </location>
</feature>
<evidence type="ECO:0000256" key="1">
    <source>
        <dbReference type="SAM" id="MobiDB-lite"/>
    </source>
</evidence>
<feature type="compositionally biased region" description="Polar residues" evidence="1">
    <location>
        <begin position="36"/>
        <end position="52"/>
    </location>
</feature>
<feature type="compositionally biased region" description="Pro residues" evidence="1">
    <location>
        <begin position="229"/>
        <end position="245"/>
    </location>
</feature>
<feature type="compositionally biased region" description="Pro residues" evidence="1">
    <location>
        <begin position="189"/>
        <end position="211"/>
    </location>
</feature>
<evidence type="ECO:0000313" key="2">
    <source>
        <dbReference type="EMBL" id="KAB5552400.1"/>
    </source>
</evidence>
<accession>A0A5N5MB71</accession>
<protein>
    <submittedName>
        <fullName evidence="2">Uncharacterized protein</fullName>
    </submittedName>
</protein>
<dbReference type="EMBL" id="VDCV01000006">
    <property type="protein sequence ID" value="KAB5552400.1"/>
    <property type="molecule type" value="Genomic_DNA"/>
</dbReference>